<gene>
    <name evidence="12" type="ORF">M9Y10_043104</name>
</gene>
<reference evidence="12 13" key="1">
    <citation type="submission" date="2024-04" db="EMBL/GenBank/DDBJ databases">
        <title>Tritrichomonas musculus Genome.</title>
        <authorList>
            <person name="Alves-Ferreira E."/>
            <person name="Grigg M."/>
            <person name="Lorenzi H."/>
            <person name="Galac M."/>
        </authorList>
    </citation>
    <scope>NUCLEOTIDE SEQUENCE [LARGE SCALE GENOMIC DNA]</scope>
    <source>
        <strain evidence="12 13">EAF2021</strain>
    </source>
</reference>
<evidence type="ECO:0000259" key="11">
    <source>
        <dbReference type="PROSITE" id="PS51134"/>
    </source>
</evidence>
<dbReference type="CDD" id="cd20554">
    <property type="entry name" value="CYCLIN_TFIIIB90_rpt2"/>
    <property type="match status" value="1"/>
</dbReference>
<sequence>MSKRNQKCIHCGAIGSIVEDNISGKLVCSNCGTVVQDSVLINEVEFSELSNGNSSRNGQFIVTPSQKSGYPTASQSSVEGKARIQTICESLSRLENQPDVCELAERIFKKALHERFIRGRTIEIVAAACVYVAIRQKKSTGYLLVDVADNVDCGIFELAATALKLSTCVSEIMPVIDPTLFIDRFTDELKFGRLAPEIKETAIQMIRRFDRDWIQTGRKPSGVCGAAIMMAARLHGVEVSKDTILKCARVCHATINKRLNEISKTEFAKSSISEIRENQDIIKEEVNELPPSMKIKKQLEDIANEITKKDKETEATTSSPNFSEIVDTFSDDDLKDVDDMVLDEEESEKRSALFYTMYKSKLNQMPKFEQPLKRKRKEIEHSAGSSIHSDTDTNQDNETKRDYGDNNDDDDVVSDAGDFDDF</sequence>
<dbReference type="PRINTS" id="PR00685">
    <property type="entry name" value="TIFACTORIIB"/>
</dbReference>
<dbReference type="PANTHER" id="PTHR11618:SF4">
    <property type="entry name" value="TRANSCRIPTION FACTOR IIIB 90 KDA SUBUNIT"/>
    <property type="match status" value="1"/>
</dbReference>
<dbReference type="SMART" id="SM00385">
    <property type="entry name" value="CYCLIN"/>
    <property type="match status" value="2"/>
</dbReference>
<evidence type="ECO:0000256" key="7">
    <source>
        <dbReference type="ARBA" id="ARBA00023163"/>
    </source>
</evidence>
<evidence type="ECO:0000313" key="13">
    <source>
        <dbReference type="Proteomes" id="UP001470230"/>
    </source>
</evidence>
<evidence type="ECO:0000256" key="8">
    <source>
        <dbReference type="ARBA" id="ARBA00023242"/>
    </source>
</evidence>
<comment type="similarity">
    <text evidence="2">Belongs to the TFIIB family.</text>
</comment>
<dbReference type="Gene3D" id="2.20.25.10">
    <property type="match status" value="1"/>
</dbReference>
<proteinExistence type="inferred from homology"/>
<dbReference type="Proteomes" id="UP001470230">
    <property type="component" value="Unassembled WGS sequence"/>
</dbReference>
<keyword evidence="4 9" id="KW-0863">Zinc-finger</keyword>
<dbReference type="SUPFAM" id="SSF57783">
    <property type="entry name" value="Zinc beta-ribbon"/>
    <property type="match status" value="1"/>
</dbReference>
<dbReference type="InterPro" id="IPR000812">
    <property type="entry name" value="TFIIB"/>
</dbReference>
<keyword evidence="6" id="KW-0805">Transcription regulation</keyword>
<evidence type="ECO:0000256" key="5">
    <source>
        <dbReference type="ARBA" id="ARBA00022833"/>
    </source>
</evidence>
<evidence type="ECO:0000256" key="2">
    <source>
        <dbReference type="ARBA" id="ARBA00010857"/>
    </source>
</evidence>
<keyword evidence="5" id="KW-0862">Zinc</keyword>
<dbReference type="SUPFAM" id="SSF47954">
    <property type="entry name" value="Cyclin-like"/>
    <property type="match status" value="2"/>
</dbReference>
<evidence type="ECO:0000256" key="4">
    <source>
        <dbReference type="ARBA" id="ARBA00022771"/>
    </source>
</evidence>
<organism evidence="12 13">
    <name type="scientific">Tritrichomonas musculus</name>
    <dbReference type="NCBI Taxonomy" id="1915356"/>
    <lineage>
        <taxon>Eukaryota</taxon>
        <taxon>Metamonada</taxon>
        <taxon>Parabasalia</taxon>
        <taxon>Tritrichomonadida</taxon>
        <taxon>Tritrichomonadidae</taxon>
        <taxon>Tritrichomonas</taxon>
    </lineage>
</organism>
<evidence type="ECO:0000313" key="12">
    <source>
        <dbReference type="EMBL" id="KAK8884001.1"/>
    </source>
</evidence>
<keyword evidence="7" id="KW-0804">Transcription</keyword>
<comment type="caution">
    <text evidence="12">The sequence shown here is derived from an EMBL/GenBank/DDBJ whole genome shotgun (WGS) entry which is preliminary data.</text>
</comment>
<dbReference type="Pfam" id="PF00382">
    <property type="entry name" value="TFIIB"/>
    <property type="match status" value="2"/>
</dbReference>
<evidence type="ECO:0000256" key="6">
    <source>
        <dbReference type="ARBA" id="ARBA00023015"/>
    </source>
</evidence>
<evidence type="ECO:0000256" key="10">
    <source>
        <dbReference type="SAM" id="MobiDB-lite"/>
    </source>
</evidence>
<dbReference type="InterPro" id="IPR013763">
    <property type="entry name" value="Cyclin-like_dom"/>
</dbReference>
<feature type="compositionally biased region" description="Acidic residues" evidence="10">
    <location>
        <begin position="405"/>
        <end position="422"/>
    </location>
</feature>
<protein>
    <submittedName>
        <fullName evidence="12">Transcription factor TFIIIB subunit brf1</fullName>
    </submittedName>
</protein>
<keyword evidence="8" id="KW-0539">Nucleus</keyword>
<dbReference type="InterPro" id="IPR036915">
    <property type="entry name" value="Cyclin-like_sf"/>
</dbReference>
<comment type="subcellular location">
    <subcellularLocation>
        <location evidence="1">Nucleus</location>
    </subcellularLocation>
</comment>
<feature type="compositionally biased region" description="Polar residues" evidence="10">
    <location>
        <begin position="383"/>
        <end position="396"/>
    </location>
</feature>
<evidence type="ECO:0000256" key="9">
    <source>
        <dbReference type="PROSITE-ProRule" id="PRU00469"/>
    </source>
</evidence>
<name>A0ABR2JZX4_9EUKA</name>
<keyword evidence="3" id="KW-0479">Metal-binding</keyword>
<dbReference type="EMBL" id="JAPFFF010000008">
    <property type="protein sequence ID" value="KAK8884001.1"/>
    <property type="molecule type" value="Genomic_DNA"/>
</dbReference>
<dbReference type="PANTHER" id="PTHR11618">
    <property type="entry name" value="TRANSCRIPTION INITIATION FACTOR IIB-RELATED"/>
    <property type="match status" value="1"/>
</dbReference>
<dbReference type="InterPro" id="IPR013150">
    <property type="entry name" value="TFIIB_cyclin"/>
</dbReference>
<accession>A0ABR2JZX4</accession>
<feature type="domain" description="TFIIB-type" evidence="11">
    <location>
        <begin position="4"/>
        <end position="36"/>
    </location>
</feature>
<dbReference type="Gene3D" id="1.10.472.10">
    <property type="entry name" value="Cyclin-like"/>
    <property type="match status" value="2"/>
</dbReference>
<evidence type="ECO:0000256" key="3">
    <source>
        <dbReference type="ARBA" id="ARBA00022723"/>
    </source>
</evidence>
<evidence type="ECO:0000256" key="1">
    <source>
        <dbReference type="ARBA" id="ARBA00004123"/>
    </source>
</evidence>
<feature type="region of interest" description="Disordered" evidence="10">
    <location>
        <begin position="308"/>
        <end position="327"/>
    </location>
</feature>
<keyword evidence="13" id="KW-1185">Reference proteome</keyword>
<dbReference type="PROSITE" id="PS51134">
    <property type="entry name" value="ZF_TFIIB"/>
    <property type="match status" value="1"/>
</dbReference>
<feature type="region of interest" description="Disordered" evidence="10">
    <location>
        <begin position="365"/>
        <end position="422"/>
    </location>
</feature>
<dbReference type="InterPro" id="IPR013137">
    <property type="entry name" value="Znf_TFIIB"/>
</dbReference>